<keyword evidence="1" id="KW-0808">Transferase</keyword>
<keyword evidence="3" id="KW-0540">Nuclease</keyword>
<dbReference type="InterPro" id="IPR001584">
    <property type="entry name" value="Integrase_cat-core"/>
</dbReference>
<feature type="compositionally biased region" description="Acidic residues" evidence="5">
    <location>
        <begin position="488"/>
        <end position="501"/>
    </location>
</feature>
<dbReference type="Gene3D" id="2.40.70.10">
    <property type="entry name" value="Acid Proteases"/>
    <property type="match status" value="1"/>
</dbReference>
<feature type="compositionally biased region" description="Pro residues" evidence="5">
    <location>
        <begin position="375"/>
        <end position="387"/>
    </location>
</feature>
<reference evidence="7" key="1">
    <citation type="submission" date="2020-06" db="EMBL/GenBank/DDBJ databases">
        <authorList>
            <person name="Li T."/>
            <person name="Hu X."/>
            <person name="Zhang T."/>
            <person name="Song X."/>
            <person name="Zhang H."/>
            <person name="Dai N."/>
            <person name="Sheng W."/>
            <person name="Hou X."/>
            <person name="Wei L."/>
        </authorList>
    </citation>
    <scope>NUCLEOTIDE SEQUENCE</scope>
    <source>
        <strain evidence="7">KEN8</strain>
        <tissue evidence="7">Leaf</tissue>
    </source>
</reference>
<protein>
    <submittedName>
        <fullName evidence="7">Transposon Ty3-I Gag-Pol polyprotein</fullName>
    </submittedName>
</protein>
<dbReference type="GO" id="GO:0003676">
    <property type="term" value="F:nucleic acid binding"/>
    <property type="evidence" value="ECO:0007669"/>
    <property type="project" value="InterPro"/>
</dbReference>
<feature type="compositionally biased region" description="Acidic residues" evidence="5">
    <location>
        <begin position="455"/>
        <end position="480"/>
    </location>
</feature>
<feature type="region of interest" description="Disordered" evidence="5">
    <location>
        <begin position="1"/>
        <end position="75"/>
    </location>
</feature>
<feature type="domain" description="Integrase catalytic" evidence="6">
    <location>
        <begin position="205"/>
        <end position="374"/>
    </location>
</feature>
<sequence length="553" mass="62573">MSQLASSVSKLESQGKLPSQTLVNSKQNASAIVLHSGKELQENTGKNGAKRGHTQKRKPEKKVEIPEDQDDEAKQDNLKVLVSRPLFSERFTKSNKEEEEKEIFETFRKVEVNIPLLDAIKQIPRYAKFLKELCTNKGKLKENKRIGIKRAMCDLGASINVMPLTIFESLHVGPLKEIGVVIQLANRSVVYPEGVLEDVLVQGKKNKIKSDAKYFVWDEPYLRKFVRTKSYERVDNVSKWVEAKATRTDDAKTVVEFVKTNIFSRFGMPRAIISDRGTHFCNKVVDALLKKYNVTHRISTAYHPQTNGQAEISNREIKSILEKIVNPNRKDWSTHFLDDALWAYRTTYKTSIMNQQQQPRNSPSQPDHAVVAAPEPEPSIPHPPPPLACARVAVATPEPKPCNHRSLSAADSLPHCRHTYPHQSAGKTATTASSATLRPAHHQSPIPPVRRSLIDESDDTEEEAEHNQSESDEENDESEANQEKESDKEEIEDDREEEAEERNDTNMEDVIGTATRQPQTTLDDIARRVARMEVNLINLFDHIGLMPRRPPTP</sequence>
<keyword evidence="2" id="KW-0548">Nucleotidyltransferase</keyword>
<evidence type="ECO:0000259" key="6">
    <source>
        <dbReference type="PROSITE" id="PS50994"/>
    </source>
</evidence>
<dbReference type="GO" id="GO:0004519">
    <property type="term" value="F:endonuclease activity"/>
    <property type="evidence" value="ECO:0007669"/>
    <property type="project" value="UniProtKB-KW"/>
</dbReference>
<proteinExistence type="predicted"/>
<evidence type="ECO:0000256" key="5">
    <source>
        <dbReference type="SAM" id="MobiDB-lite"/>
    </source>
</evidence>
<evidence type="ECO:0000256" key="4">
    <source>
        <dbReference type="ARBA" id="ARBA00022759"/>
    </source>
</evidence>
<keyword evidence="4" id="KW-0378">Hydrolase</keyword>
<feature type="compositionally biased region" description="Polar residues" evidence="5">
    <location>
        <begin position="1"/>
        <end position="30"/>
    </location>
</feature>
<accession>A0AAW2RAU7</accession>
<reference evidence="7" key="2">
    <citation type="journal article" date="2024" name="Plant">
        <title>Genomic evolution and insights into agronomic trait innovations of Sesamum species.</title>
        <authorList>
            <person name="Miao H."/>
            <person name="Wang L."/>
            <person name="Qu L."/>
            <person name="Liu H."/>
            <person name="Sun Y."/>
            <person name="Le M."/>
            <person name="Wang Q."/>
            <person name="Wei S."/>
            <person name="Zheng Y."/>
            <person name="Lin W."/>
            <person name="Duan Y."/>
            <person name="Cao H."/>
            <person name="Xiong S."/>
            <person name="Wang X."/>
            <person name="Wei L."/>
            <person name="Li C."/>
            <person name="Ma Q."/>
            <person name="Ju M."/>
            <person name="Zhao R."/>
            <person name="Li G."/>
            <person name="Mu C."/>
            <person name="Tian Q."/>
            <person name="Mei H."/>
            <person name="Zhang T."/>
            <person name="Gao T."/>
            <person name="Zhang H."/>
        </authorList>
    </citation>
    <scope>NUCLEOTIDE SEQUENCE</scope>
    <source>
        <strain evidence="7">KEN8</strain>
    </source>
</reference>
<dbReference type="Pfam" id="PF00665">
    <property type="entry name" value="rve"/>
    <property type="match status" value="1"/>
</dbReference>
<keyword evidence="4" id="KW-0255">Endonuclease</keyword>
<comment type="caution">
    <text evidence="7">The sequence shown here is derived from an EMBL/GenBank/DDBJ whole genome shotgun (WGS) entry which is preliminary data.</text>
</comment>
<feature type="compositionally biased region" description="Basic residues" evidence="5">
    <location>
        <begin position="48"/>
        <end position="60"/>
    </location>
</feature>
<dbReference type="EMBL" id="JACGWM010000004">
    <property type="protein sequence ID" value="KAL0377084.1"/>
    <property type="molecule type" value="Genomic_DNA"/>
</dbReference>
<feature type="region of interest" description="Disordered" evidence="5">
    <location>
        <begin position="353"/>
        <end position="388"/>
    </location>
</feature>
<name>A0AAW2RAU7_9LAMI</name>
<dbReference type="Gene3D" id="3.30.420.10">
    <property type="entry name" value="Ribonuclease H-like superfamily/Ribonuclease H"/>
    <property type="match status" value="1"/>
</dbReference>
<dbReference type="InterPro" id="IPR012337">
    <property type="entry name" value="RNaseH-like_sf"/>
</dbReference>
<dbReference type="AlphaFoldDB" id="A0AAW2RAU7"/>
<evidence type="ECO:0000256" key="1">
    <source>
        <dbReference type="ARBA" id="ARBA00022679"/>
    </source>
</evidence>
<dbReference type="InterPro" id="IPR050951">
    <property type="entry name" value="Retrovirus_Pol_polyprotein"/>
</dbReference>
<evidence type="ECO:0000256" key="2">
    <source>
        <dbReference type="ARBA" id="ARBA00022695"/>
    </source>
</evidence>
<dbReference type="PROSITE" id="PS50994">
    <property type="entry name" value="INTEGRASE"/>
    <property type="match status" value="1"/>
</dbReference>
<dbReference type="SUPFAM" id="SSF53098">
    <property type="entry name" value="Ribonuclease H-like"/>
    <property type="match status" value="1"/>
</dbReference>
<dbReference type="GO" id="GO:0016779">
    <property type="term" value="F:nucleotidyltransferase activity"/>
    <property type="evidence" value="ECO:0007669"/>
    <property type="project" value="UniProtKB-KW"/>
</dbReference>
<gene>
    <name evidence="7" type="ORF">Scaly_0826000</name>
</gene>
<dbReference type="GO" id="GO:0015074">
    <property type="term" value="P:DNA integration"/>
    <property type="evidence" value="ECO:0007669"/>
    <property type="project" value="InterPro"/>
</dbReference>
<dbReference type="PANTHER" id="PTHR37984:SF5">
    <property type="entry name" value="PROTEIN NYNRIN-LIKE"/>
    <property type="match status" value="1"/>
</dbReference>
<evidence type="ECO:0000313" key="7">
    <source>
        <dbReference type="EMBL" id="KAL0377084.1"/>
    </source>
</evidence>
<organism evidence="7">
    <name type="scientific">Sesamum calycinum</name>
    <dbReference type="NCBI Taxonomy" id="2727403"/>
    <lineage>
        <taxon>Eukaryota</taxon>
        <taxon>Viridiplantae</taxon>
        <taxon>Streptophyta</taxon>
        <taxon>Embryophyta</taxon>
        <taxon>Tracheophyta</taxon>
        <taxon>Spermatophyta</taxon>
        <taxon>Magnoliopsida</taxon>
        <taxon>eudicotyledons</taxon>
        <taxon>Gunneridae</taxon>
        <taxon>Pentapetalae</taxon>
        <taxon>asterids</taxon>
        <taxon>lamiids</taxon>
        <taxon>Lamiales</taxon>
        <taxon>Pedaliaceae</taxon>
        <taxon>Sesamum</taxon>
    </lineage>
</organism>
<feature type="compositionally biased region" description="Low complexity" evidence="5">
    <location>
        <begin position="354"/>
        <end position="366"/>
    </location>
</feature>
<dbReference type="PANTHER" id="PTHR37984">
    <property type="entry name" value="PROTEIN CBG26694"/>
    <property type="match status" value="1"/>
</dbReference>
<feature type="compositionally biased region" description="Low complexity" evidence="5">
    <location>
        <begin position="424"/>
        <end position="436"/>
    </location>
</feature>
<dbReference type="InterPro" id="IPR021109">
    <property type="entry name" value="Peptidase_aspartic_dom_sf"/>
</dbReference>
<evidence type="ECO:0000256" key="3">
    <source>
        <dbReference type="ARBA" id="ARBA00022722"/>
    </source>
</evidence>
<dbReference type="InterPro" id="IPR036397">
    <property type="entry name" value="RNaseH_sf"/>
</dbReference>
<feature type="region of interest" description="Disordered" evidence="5">
    <location>
        <begin position="413"/>
        <end position="519"/>
    </location>
</feature>